<reference evidence="6 7" key="1">
    <citation type="journal article" date="2019" name="G3 (Bethesda)">
        <title>Sequencing of a Wild Apple (Malus baccata) Genome Unravels the Differences Between Cultivated and Wild Apple Species Regarding Disease Resistance and Cold Tolerance.</title>
        <authorList>
            <person name="Chen X."/>
        </authorList>
    </citation>
    <scope>NUCLEOTIDE SEQUENCE [LARGE SCALE GENOMIC DNA]</scope>
    <source>
        <strain evidence="7">cv. Shandingzi</strain>
        <tissue evidence="6">Leaves</tissue>
    </source>
</reference>
<feature type="domain" description="Root UVB sensitive protein C-terminal" evidence="4">
    <location>
        <begin position="228"/>
        <end position="382"/>
    </location>
</feature>
<dbReference type="PANTHER" id="PTHR12770:SF20">
    <property type="entry name" value="PROTEIN ROOT UVB SENSITIVE 6"/>
    <property type="match status" value="1"/>
</dbReference>
<feature type="region of interest" description="Disordered" evidence="2">
    <location>
        <begin position="1"/>
        <end position="26"/>
    </location>
</feature>
<dbReference type="Proteomes" id="UP000315295">
    <property type="component" value="Unassembled WGS sequence"/>
</dbReference>
<evidence type="ECO:0000256" key="1">
    <source>
        <dbReference type="ARBA" id="ARBA00007558"/>
    </source>
</evidence>
<dbReference type="InterPro" id="IPR054549">
    <property type="entry name" value="UVB_sens_RUS_dom"/>
</dbReference>
<evidence type="ECO:0000259" key="5">
    <source>
        <dbReference type="Pfam" id="PF24162"/>
    </source>
</evidence>
<feature type="domain" description="Protein root UVB sensitive/RUS" evidence="3">
    <location>
        <begin position="133"/>
        <end position="202"/>
    </location>
</feature>
<organism evidence="6 7">
    <name type="scientific">Malus baccata</name>
    <name type="common">Siberian crab apple</name>
    <name type="synonym">Pyrus baccata</name>
    <dbReference type="NCBI Taxonomy" id="106549"/>
    <lineage>
        <taxon>Eukaryota</taxon>
        <taxon>Viridiplantae</taxon>
        <taxon>Streptophyta</taxon>
        <taxon>Embryophyta</taxon>
        <taxon>Tracheophyta</taxon>
        <taxon>Spermatophyta</taxon>
        <taxon>Magnoliopsida</taxon>
        <taxon>eudicotyledons</taxon>
        <taxon>Gunneridae</taxon>
        <taxon>Pentapetalae</taxon>
        <taxon>rosids</taxon>
        <taxon>fabids</taxon>
        <taxon>Rosales</taxon>
        <taxon>Rosaceae</taxon>
        <taxon>Amygdaloideae</taxon>
        <taxon>Maleae</taxon>
        <taxon>Malus</taxon>
    </lineage>
</organism>
<keyword evidence="7" id="KW-1185">Reference proteome</keyword>
<dbReference type="EMBL" id="VIEB01000301">
    <property type="protein sequence ID" value="TQD96037.1"/>
    <property type="molecule type" value="Genomic_DNA"/>
</dbReference>
<evidence type="ECO:0000259" key="3">
    <source>
        <dbReference type="Pfam" id="PF04884"/>
    </source>
</evidence>
<dbReference type="PANTHER" id="PTHR12770">
    <property type="entry name" value="RUS1 FAMILY PROTEIN C16ORF58"/>
    <property type="match status" value="1"/>
</dbReference>
<sequence length="389" mass="43284">MPPPPMKLKQSSASASSTNQSLTTTATSAQEARLLVRETLRISATLASFAPSQSQALPLDAQPPKQHLPQLLHHDQDFVGSSFRLICCEEIDGRRWNYVAEPDSSSSSSATTFKKGSFRALSLHSPQPPLDGLMSFVRSYVVPEGFPDSVIPSYVPYMTWRALKHFFGGAMGVFTTQTLLNSVGVSRNTSASGAVAINWILKVKSVVLHTLNRARFGVAVDAFLKTGRVPSLLEGNLKENVFNFPWVKDGPIVLGQRFKDAFQEPSVYLAIEPFFEKEKYVVTYNPSKGKVYALFKDQAKSDDILKAAYHAQVLLHFMQLSYNSQHLYQKDKKDEFLNFEPTAKDLEACIVESCNMVSTSYGIFKSKAKEQGWMMSEAHLNPGRARLIK</sequence>
<dbReference type="Pfam" id="PF24162">
    <property type="entry name" value="RUS6_N"/>
    <property type="match status" value="1"/>
</dbReference>
<feature type="domain" description="Protein root UVB sensitive 6 N-terminal" evidence="5">
    <location>
        <begin position="27"/>
        <end position="127"/>
    </location>
</feature>
<comment type="caution">
    <text evidence="6">The sequence shown here is derived from an EMBL/GenBank/DDBJ whole genome shotgun (WGS) entry which is preliminary data.</text>
</comment>
<evidence type="ECO:0000259" key="4">
    <source>
        <dbReference type="Pfam" id="PF24160"/>
    </source>
</evidence>
<dbReference type="InterPro" id="IPR055412">
    <property type="entry name" value="UVB_sens_C"/>
</dbReference>
<accession>A0A540MBB1</accession>
<dbReference type="InterPro" id="IPR057404">
    <property type="entry name" value="RUS6_N"/>
</dbReference>
<evidence type="ECO:0000256" key="2">
    <source>
        <dbReference type="SAM" id="MobiDB-lite"/>
    </source>
</evidence>
<feature type="compositionally biased region" description="Low complexity" evidence="2">
    <location>
        <begin position="10"/>
        <end position="26"/>
    </location>
</feature>
<evidence type="ECO:0008006" key="8">
    <source>
        <dbReference type="Google" id="ProtNLM"/>
    </source>
</evidence>
<dbReference type="Pfam" id="PF04884">
    <property type="entry name" value="UVB_sens_prot"/>
    <property type="match status" value="1"/>
</dbReference>
<evidence type="ECO:0000313" key="6">
    <source>
        <dbReference type="EMBL" id="TQD96037.1"/>
    </source>
</evidence>
<comment type="similarity">
    <text evidence="1">Belongs to the RUS1 family.</text>
</comment>
<gene>
    <name evidence="6" type="ORF">C1H46_018379</name>
</gene>
<evidence type="ECO:0000313" key="7">
    <source>
        <dbReference type="Proteomes" id="UP000315295"/>
    </source>
</evidence>
<name>A0A540MBB1_MALBA</name>
<dbReference type="Pfam" id="PF24160">
    <property type="entry name" value="UVB_sens_C"/>
    <property type="match status" value="1"/>
</dbReference>
<protein>
    <recommendedName>
        <fullName evidence="8">Protein root UVB sensitive 6</fullName>
    </recommendedName>
</protein>
<dbReference type="InterPro" id="IPR006968">
    <property type="entry name" value="RUS_fam"/>
</dbReference>
<proteinExistence type="inferred from homology"/>
<dbReference type="AlphaFoldDB" id="A0A540MBB1"/>